<feature type="non-terminal residue" evidence="1">
    <location>
        <position position="1"/>
    </location>
</feature>
<sequence length="37" mass="4133">AIWTVISPTPKHISLEELREGLMKNGKAVNVDIIPFD</sequence>
<proteinExistence type="predicted"/>
<gene>
    <name evidence="1" type="ORF">S03H2_24690</name>
</gene>
<accession>X1F590</accession>
<reference evidence="1" key="1">
    <citation type="journal article" date="2014" name="Front. Microbiol.">
        <title>High frequency of phylogenetically diverse reductive dehalogenase-homologous genes in deep subseafloor sedimentary metagenomes.</title>
        <authorList>
            <person name="Kawai M."/>
            <person name="Futagami T."/>
            <person name="Toyoda A."/>
            <person name="Takaki Y."/>
            <person name="Nishi S."/>
            <person name="Hori S."/>
            <person name="Arai W."/>
            <person name="Tsubouchi T."/>
            <person name="Morono Y."/>
            <person name="Uchiyama I."/>
            <person name="Ito T."/>
            <person name="Fujiyama A."/>
            <person name="Inagaki F."/>
            <person name="Takami H."/>
        </authorList>
    </citation>
    <scope>NUCLEOTIDE SEQUENCE</scope>
    <source>
        <strain evidence="1">Expedition CK06-06</strain>
    </source>
</reference>
<comment type="caution">
    <text evidence="1">The sequence shown here is derived from an EMBL/GenBank/DDBJ whole genome shotgun (WGS) entry which is preliminary data.</text>
</comment>
<protein>
    <submittedName>
        <fullName evidence="1">Uncharacterized protein</fullName>
    </submittedName>
</protein>
<dbReference type="AlphaFoldDB" id="X1F590"/>
<dbReference type="EMBL" id="BARU01013783">
    <property type="protein sequence ID" value="GAH40811.1"/>
    <property type="molecule type" value="Genomic_DNA"/>
</dbReference>
<organism evidence="1">
    <name type="scientific">marine sediment metagenome</name>
    <dbReference type="NCBI Taxonomy" id="412755"/>
    <lineage>
        <taxon>unclassified sequences</taxon>
        <taxon>metagenomes</taxon>
        <taxon>ecological metagenomes</taxon>
    </lineage>
</organism>
<evidence type="ECO:0000313" key="1">
    <source>
        <dbReference type="EMBL" id="GAH40811.1"/>
    </source>
</evidence>
<name>X1F590_9ZZZZ</name>